<sequence length="209" mass="23360">MIDTDITLDWQLDTLPAEQVATLTRFFGQLPVDPYIDGDFRRRRYGRFEKQGQGFHRLDNGVFFQAAAINKFLGDVPRTYADLVPAFAEHDAFQAMLAAFVRHTALADGREIGVHQMRICAASGSETPPAPEGVHQDGFDFIGVFFCGSQGVSGGELQLYHGLRQPPFFQQALTTGEYLVLDDRRFYHNAAPILPTEQQGHWDVVVLTA</sequence>
<gene>
    <name evidence="1" type="ORF">ACEUDJ_14685</name>
</gene>
<reference evidence="1 2" key="1">
    <citation type="submission" date="2024-09" db="EMBL/GenBank/DDBJ databases">
        <title>Aeromonas strains Genome sequencing and assembly.</title>
        <authorList>
            <person name="Hu X."/>
            <person name="Tang B."/>
        </authorList>
    </citation>
    <scope>NUCLEOTIDE SEQUENCE [LARGE SCALE GENOMIC DNA]</scope>
    <source>
        <strain evidence="1 2">NB23SCDHY001</strain>
    </source>
</reference>
<organism evidence="1 2">
    <name type="scientific">Aeromonas bivalvium</name>
    <dbReference type="NCBI Taxonomy" id="440079"/>
    <lineage>
        <taxon>Bacteria</taxon>
        <taxon>Pseudomonadati</taxon>
        <taxon>Pseudomonadota</taxon>
        <taxon>Gammaproteobacteria</taxon>
        <taxon>Aeromonadales</taxon>
        <taxon>Aeromonadaceae</taxon>
        <taxon>Aeromonas</taxon>
    </lineage>
</organism>
<dbReference type="InterPro" id="IPR018724">
    <property type="entry name" value="2OG-Fe_dioxygenase"/>
</dbReference>
<name>A0ABW9GUE3_9GAMM</name>
<dbReference type="RefSeq" id="WP_041994943.1">
    <property type="nucleotide sequence ID" value="NZ_CDBT01000014.1"/>
</dbReference>
<proteinExistence type="predicted"/>
<protein>
    <submittedName>
        <fullName evidence="1">2OG-Fe dioxygenase family protein</fullName>
    </submittedName>
</protein>
<keyword evidence="2" id="KW-1185">Reference proteome</keyword>
<keyword evidence="1" id="KW-0560">Oxidoreductase</keyword>
<accession>A0ABW9GUE3</accession>
<comment type="caution">
    <text evidence="1">The sequence shown here is derived from an EMBL/GenBank/DDBJ whole genome shotgun (WGS) entry which is preliminary data.</text>
</comment>
<dbReference type="Proteomes" id="UP001630969">
    <property type="component" value="Unassembled WGS sequence"/>
</dbReference>
<dbReference type="Pfam" id="PF10014">
    <property type="entry name" value="2OG-Fe_Oxy_2"/>
    <property type="match status" value="1"/>
</dbReference>
<dbReference type="GeneID" id="97221369"/>
<keyword evidence="1" id="KW-0223">Dioxygenase</keyword>
<dbReference type="Gene3D" id="2.60.120.620">
    <property type="entry name" value="q2cbj1_9rhob like domain"/>
    <property type="match status" value="1"/>
</dbReference>
<dbReference type="GO" id="GO:0051213">
    <property type="term" value="F:dioxygenase activity"/>
    <property type="evidence" value="ECO:0007669"/>
    <property type="project" value="UniProtKB-KW"/>
</dbReference>
<evidence type="ECO:0000313" key="2">
    <source>
        <dbReference type="Proteomes" id="UP001630969"/>
    </source>
</evidence>
<dbReference type="EMBL" id="JBGXBU010000006">
    <property type="protein sequence ID" value="MFM4894104.1"/>
    <property type="molecule type" value="Genomic_DNA"/>
</dbReference>
<evidence type="ECO:0000313" key="1">
    <source>
        <dbReference type="EMBL" id="MFM4894104.1"/>
    </source>
</evidence>